<protein>
    <submittedName>
        <fullName evidence="6">Ion transporter</fullName>
    </submittedName>
</protein>
<evidence type="ECO:0000256" key="5">
    <source>
        <dbReference type="SAM" id="Phobius"/>
    </source>
</evidence>
<name>A0A3N5Z845_9ALTE</name>
<feature type="transmembrane region" description="Helical" evidence="5">
    <location>
        <begin position="15"/>
        <end position="37"/>
    </location>
</feature>
<evidence type="ECO:0000313" key="6">
    <source>
        <dbReference type="EMBL" id="RPJ65138.1"/>
    </source>
</evidence>
<dbReference type="Proteomes" id="UP000275281">
    <property type="component" value="Unassembled WGS sequence"/>
</dbReference>
<dbReference type="SUPFAM" id="SSF81324">
    <property type="entry name" value="Voltage-gated potassium channels"/>
    <property type="match status" value="1"/>
</dbReference>
<organism evidence="6 7">
    <name type="scientific">Alteromonas sediminis</name>
    <dbReference type="NCBI Taxonomy" id="2259342"/>
    <lineage>
        <taxon>Bacteria</taxon>
        <taxon>Pseudomonadati</taxon>
        <taxon>Pseudomonadota</taxon>
        <taxon>Gammaproteobacteria</taxon>
        <taxon>Alteromonadales</taxon>
        <taxon>Alteromonadaceae</taxon>
        <taxon>Alteromonas/Salinimonas group</taxon>
        <taxon>Alteromonas</taxon>
    </lineage>
</organism>
<comment type="caution">
    <text evidence="6">The sequence shown here is derived from an EMBL/GenBank/DDBJ whole genome shotgun (WGS) entry which is preliminary data.</text>
</comment>
<evidence type="ECO:0000256" key="3">
    <source>
        <dbReference type="ARBA" id="ARBA00022989"/>
    </source>
</evidence>
<reference evidence="6 7" key="1">
    <citation type="submission" date="2018-11" db="EMBL/GenBank/DDBJ databases">
        <authorList>
            <person name="Ye M.-Q."/>
            <person name="Du Z.-J."/>
        </authorList>
    </citation>
    <scope>NUCLEOTIDE SEQUENCE [LARGE SCALE GENOMIC DNA]</scope>
    <source>
        <strain evidence="6 7">U0105</strain>
    </source>
</reference>
<dbReference type="InterPro" id="IPR027359">
    <property type="entry name" value="Volt_channel_dom_sf"/>
</dbReference>
<proteinExistence type="predicted"/>
<dbReference type="RefSeq" id="WP_124029266.1">
    <property type="nucleotide sequence ID" value="NZ_JBHRSN010000013.1"/>
</dbReference>
<evidence type="ECO:0000256" key="4">
    <source>
        <dbReference type="ARBA" id="ARBA00023136"/>
    </source>
</evidence>
<dbReference type="AlphaFoldDB" id="A0A3N5Z845"/>
<keyword evidence="3 5" id="KW-1133">Transmembrane helix</keyword>
<dbReference type="GO" id="GO:0016020">
    <property type="term" value="C:membrane"/>
    <property type="evidence" value="ECO:0007669"/>
    <property type="project" value="UniProtKB-SubCell"/>
</dbReference>
<evidence type="ECO:0000313" key="7">
    <source>
        <dbReference type="Proteomes" id="UP000275281"/>
    </source>
</evidence>
<keyword evidence="2 5" id="KW-0812">Transmembrane</keyword>
<keyword evidence="7" id="KW-1185">Reference proteome</keyword>
<dbReference type="Gene3D" id="1.20.120.350">
    <property type="entry name" value="Voltage-gated potassium channels. Chain C"/>
    <property type="match status" value="1"/>
</dbReference>
<dbReference type="EMBL" id="RPOK01000006">
    <property type="protein sequence ID" value="RPJ65138.1"/>
    <property type="molecule type" value="Genomic_DNA"/>
</dbReference>
<dbReference type="OrthoDB" id="974877at2"/>
<keyword evidence="4 5" id="KW-0472">Membrane</keyword>
<accession>A0A3N5Z845</accession>
<sequence>MLGFSRENLRKSHEAPWLILDLVMLFVLLINMLWLIFDSLFDTNAVQQLLQSMSPGFVTAYQPIHDNFLFVDLAFIGLFLSEFIFRWIASIVRKEHPRWYFFPFLHWYDLVGCIPLASTRLFRVLRIFSIIYRLHKHQIIDLNRTALFRFITFYADVFVEELSDRIVVKVLSDAQRDIAAGSPLIEDVQKQVIAPRMSVVSSWIAQTMNHLGQSIYDGEHGEVIREHVKQSVGKAVRSNAEVSTLSIVPFVGSTIESTLESAVTDIVTSSIINLLTDVDEAKVDRFIRHGINEFTPDEQILDQEMLMVVNECIELIKQHVSQKRWLEELASRDKDRA</sequence>
<evidence type="ECO:0000256" key="2">
    <source>
        <dbReference type="ARBA" id="ARBA00022692"/>
    </source>
</evidence>
<comment type="subcellular location">
    <subcellularLocation>
        <location evidence="1">Membrane</location>
        <topology evidence="1">Multi-pass membrane protein</topology>
    </subcellularLocation>
</comment>
<feature type="transmembrane region" description="Helical" evidence="5">
    <location>
        <begin position="68"/>
        <end position="89"/>
    </location>
</feature>
<evidence type="ECO:0000256" key="1">
    <source>
        <dbReference type="ARBA" id="ARBA00004141"/>
    </source>
</evidence>
<gene>
    <name evidence="6" type="ORF">DRW07_17680</name>
</gene>